<sequence>MTDHNTQKPKTMGKIVYTDFSIGEKPLSGWEAVPISDEKFLITRKNKSTTVLSIGDETQAGVVSLDSNGNIKVGEWTVPIGRNLIEGCEARAKRGKGNYFIRMSDGSSHTIKIGDDLANLGKTEIDEFGNIKAGESSILVHKKQYELNLLILGTMEKGGFTSYFNIIEPKNENNRKDGARGIFYPTKDGKRPSSFSEIGPDGGLYSTAIFWPSKNDKFVQGKVRPLMMAIKEKAIYEKIKEMNALAAEIGVEASEIQGYDSMKKDLNEINNKSWIEYSFLVNQGINLFNGNSKEKQKEMLVP</sequence>
<dbReference type="RefSeq" id="WP_107684849.1">
    <property type="nucleotide sequence ID" value="NZ_PZKL01000045.1"/>
</dbReference>
<organism evidence="1 2">
    <name type="scientific">Aeromonas veronii</name>
    <dbReference type="NCBI Taxonomy" id="654"/>
    <lineage>
        <taxon>Bacteria</taxon>
        <taxon>Pseudomonadati</taxon>
        <taxon>Pseudomonadota</taxon>
        <taxon>Gammaproteobacteria</taxon>
        <taxon>Aeromonadales</taxon>
        <taxon>Aeromonadaceae</taxon>
        <taxon>Aeromonas</taxon>
    </lineage>
</organism>
<protein>
    <submittedName>
        <fullName evidence="1">Uncharacterized protein</fullName>
    </submittedName>
</protein>
<gene>
    <name evidence="1" type="ORF">DAA48_22485</name>
</gene>
<name>A0A2T4MXA0_AERVE</name>
<evidence type="ECO:0000313" key="2">
    <source>
        <dbReference type="Proteomes" id="UP000241986"/>
    </source>
</evidence>
<dbReference type="EMBL" id="PZKL01000045">
    <property type="protein sequence ID" value="PTH79202.1"/>
    <property type="molecule type" value="Genomic_DNA"/>
</dbReference>
<dbReference type="AlphaFoldDB" id="A0A2T4MXA0"/>
<reference evidence="1 2" key="1">
    <citation type="submission" date="2018-03" db="EMBL/GenBank/DDBJ databases">
        <title>Aeromonas veronii whole genome sequencing and analysis.</title>
        <authorList>
            <person name="Xie H."/>
            <person name="Liu T."/>
            <person name="Wang K."/>
        </authorList>
    </citation>
    <scope>NUCLEOTIDE SEQUENCE [LARGE SCALE GENOMIC DNA]</scope>
    <source>
        <strain evidence="1 2">XH.VA.1</strain>
    </source>
</reference>
<evidence type="ECO:0000313" key="1">
    <source>
        <dbReference type="EMBL" id="PTH79202.1"/>
    </source>
</evidence>
<accession>A0A2T4MXA0</accession>
<proteinExistence type="predicted"/>
<comment type="caution">
    <text evidence="1">The sequence shown here is derived from an EMBL/GenBank/DDBJ whole genome shotgun (WGS) entry which is preliminary data.</text>
</comment>
<dbReference type="Proteomes" id="UP000241986">
    <property type="component" value="Unassembled WGS sequence"/>
</dbReference>